<dbReference type="OrthoDB" id="5356953at2"/>
<comment type="caution">
    <text evidence="1">The sequence shown here is derived from an EMBL/GenBank/DDBJ whole genome shotgun (WGS) entry which is preliminary data.</text>
</comment>
<dbReference type="InterPro" id="IPR015946">
    <property type="entry name" value="KH_dom-like_a/b"/>
</dbReference>
<dbReference type="InterPro" id="IPR003718">
    <property type="entry name" value="OsmC/Ohr_fam"/>
</dbReference>
<accession>A0A327KP18</accession>
<dbReference type="Gene3D" id="3.30.300.20">
    <property type="match status" value="1"/>
</dbReference>
<dbReference type="EMBL" id="NPEU01000048">
    <property type="protein sequence ID" value="RAI40167.1"/>
    <property type="molecule type" value="Genomic_DNA"/>
</dbReference>
<dbReference type="RefSeq" id="WP_111356421.1">
    <property type="nucleotide sequence ID" value="NZ_NHSK01000074.1"/>
</dbReference>
<dbReference type="SUPFAM" id="SSF82784">
    <property type="entry name" value="OsmC-like"/>
    <property type="match status" value="1"/>
</dbReference>
<keyword evidence="2" id="KW-1185">Reference proteome</keyword>
<reference evidence="1 2" key="1">
    <citation type="submission" date="2017-07" db="EMBL/GenBank/DDBJ databases">
        <title>Draft Genome Sequences of Select Purple Nonsulfur Bacteria.</title>
        <authorList>
            <person name="Lasarre B."/>
            <person name="Mckinlay J.B."/>
        </authorList>
    </citation>
    <scope>NUCLEOTIDE SEQUENCE [LARGE SCALE GENOMIC DNA]</scope>
    <source>
        <strain evidence="1 2">DSM 11907</strain>
    </source>
</reference>
<dbReference type="PANTHER" id="PTHR35368:SF1">
    <property type="entry name" value="HYDROPEROXIDE REDUCTASE"/>
    <property type="match status" value="1"/>
</dbReference>
<dbReference type="Pfam" id="PF02566">
    <property type="entry name" value="OsmC"/>
    <property type="match status" value="1"/>
</dbReference>
<sequence>MSSAVAVKTTLAAPFEPIDAERLKALGDKGRSDPSAVRTVKVRTVAEGKRFRHLNYVRDLDAHIVDEPPGLLGDDTAPNPTEALLAALGSCVAVGLQANAVARGWTIKAISVELEGDINITSVWGTGDLSPKPVGLTAVRLKAHLDVDGATDAEIAEVIAHAAQWSPVLGTVKNPVPVEVSRA</sequence>
<evidence type="ECO:0000313" key="2">
    <source>
        <dbReference type="Proteomes" id="UP000248863"/>
    </source>
</evidence>
<dbReference type="InterPro" id="IPR036102">
    <property type="entry name" value="OsmC/Ohrsf"/>
</dbReference>
<dbReference type="PANTHER" id="PTHR35368">
    <property type="entry name" value="HYDROPEROXIDE REDUCTASE"/>
    <property type="match status" value="1"/>
</dbReference>
<proteinExistence type="predicted"/>
<gene>
    <name evidence="1" type="ORF">CH338_07035</name>
</gene>
<protein>
    <submittedName>
        <fullName evidence="1">Peroxiredoxin</fullName>
    </submittedName>
</protein>
<dbReference type="AlphaFoldDB" id="A0A327KP18"/>
<evidence type="ECO:0000313" key="1">
    <source>
        <dbReference type="EMBL" id="RAI40167.1"/>
    </source>
</evidence>
<organism evidence="1 2">
    <name type="scientific">Rhodoplanes elegans</name>
    <dbReference type="NCBI Taxonomy" id="29408"/>
    <lineage>
        <taxon>Bacteria</taxon>
        <taxon>Pseudomonadati</taxon>
        <taxon>Pseudomonadota</taxon>
        <taxon>Alphaproteobacteria</taxon>
        <taxon>Hyphomicrobiales</taxon>
        <taxon>Nitrobacteraceae</taxon>
        <taxon>Rhodoplanes</taxon>
    </lineage>
</organism>
<name>A0A327KP18_9BRAD</name>
<dbReference type="Proteomes" id="UP000248863">
    <property type="component" value="Unassembled WGS sequence"/>
</dbReference>
<dbReference type="InterPro" id="IPR052924">
    <property type="entry name" value="OsmC/Ohr_hydroprdx_reductase"/>
</dbReference>